<keyword evidence="2" id="KW-0238">DNA-binding</keyword>
<dbReference type="EMBL" id="DVOD01000052">
    <property type="protein sequence ID" value="HIU92860.1"/>
    <property type="molecule type" value="Genomic_DNA"/>
</dbReference>
<evidence type="ECO:0000256" key="3">
    <source>
        <dbReference type="ARBA" id="ARBA00023163"/>
    </source>
</evidence>
<dbReference type="SUPFAM" id="SSF46785">
    <property type="entry name" value="Winged helix' DNA-binding domain"/>
    <property type="match status" value="1"/>
</dbReference>
<gene>
    <name evidence="5" type="ORF">IAD26_06990</name>
</gene>
<name>A0A9D1SRL8_9CLOT</name>
<dbReference type="InterPro" id="IPR036390">
    <property type="entry name" value="WH_DNA-bd_sf"/>
</dbReference>
<dbReference type="Proteomes" id="UP000886748">
    <property type="component" value="Unassembled WGS sequence"/>
</dbReference>
<proteinExistence type="predicted"/>
<accession>A0A9D1SRL8</accession>
<dbReference type="PANTHER" id="PTHR33204:SF29">
    <property type="entry name" value="TRANSCRIPTIONAL REGULATOR"/>
    <property type="match status" value="1"/>
</dbReference>
<keyword evidence="3" id="KW-0804">Transcription</keyword>
<dbReference type="GO" id="GO:0003677">
    <property type="term" value="F:DNA binding"/>
    <property type="evidence" value="ECO:0007669"/>
    <property type="project" value="UniProtKB-KW"/>
</dbReference>
<dbReference type="AlphaFoldDB" id="A0A9D1SRL8"/>
<reference evidence="5" key="2">
    <citation type="journal article" date="2021" name="PeerJ">
        <title>Extensive microbial diversity within the chicken gut microbiome revealed by metagenomics and culture.</title>
        <authorList>
            <person name="Gilroy R."/>
            <person name="Ravi A."/>
            <person name="Getino M."/>
            <person name="Pursley I."/>
            <person name="Horton D.L."/>
            <person name="Alikhan N.F."/>
            <person name="Baker D."/>
            <person name="Gharbi K."/>
            <person name="Hall N."/>
            <person name="Watson M."/>
            <person name="Adriaenssens E.M."/>
            <person name="Foster-Nyarko E."/>
            <person name="Jarju S."/>
            <person name="Secka A."/>
            <person name="Antonio M."/>
            <person name="Oren A."/>
            <person name="Chaudhuri R.R."/>
            <person name="La Ragione R."/>
            <person name="Hildebrand F."/>
            <person name="Pallen M.J."/>
        </authorList>
    </citation>
    <scope>NUCLEOTIDE SEQUENCE</scope>
    <source>
        <strain evidence="5">CHK154-7741</strain>
    </source>
</reference>
<protein>
    <submittedName>
        <fullName evidence="5">Helix-turn-helix transcriptional regulator</fullName>
    </submittedName>
</protein>
<evidence type="ECO:0000256" key="1">
    <source>
        <dbReference type="ARBA" id="ARBA00023015"/>
    </source>
</evidence>
<organism evidence="5 6">
    <name type="scientific">Candidatus Limenecus avicola</name>
    <dbReference type="NCBI Taxonomy" id="2840847"/>
    <lineage>
        <taxon>Bacteria</taxon>
        <taxon>Bacillati</taxon>
        <taxon>Bacillota</taxon>
        <taxon>Clostridia</taxon>
        <taxon>Eubacteriales</taxon>
        <taxon>Clostridiaceae</taxon>
        <taxon>Clostridiaceae incertae sedis</taxon>
        <taxon>Candidatus Limenecus</taxon>
    </lineage>
</organism>
<feature type="domain" description="HTH hxlR-type" evidence="4">
    <location>
        <begin position="10"/>
        <end position="108"/>
    </location>
</feature>
<evidence type="ECO:0000256" key="2">
    <source>
        <dbReference type="ARBA" id="ARBA00023125"/>
    </source>
</evidence>
<dbReference type="Gene3D" id="1.10.10.10">
    <property type="entry name" value="Winged helix-like DNA-binding domain superfamily/Winged helix DNA-binding domain"/>
    <property type="match status" value="1"/>
</dbReference>
<reference evidence="5" key="1">
    <citation type="submission" date="2020-10" db="EMBL/GenBank/DDBJ databases">
        <authorList>
            <person name="Gilroy R."/>
        </authorList>
    </citation>
    <scope>NUCLEOTIDE SEQUENCE</scope>
    <source>
        <strain evidence="5">CHK154-7741</strain>
    </source>
</reference>
<dbReference type="Pfam" id="PF01638">
    <property type="entry name" value="HxlR"/>
    <property type="match status" value="1"/>
</dbReference>
<comment type="caution">
    <text evidence="5">The sequence shown here is derived from an EMBL/GenBank/DDBJ whole genome shotgun (WGS) entry which is preliminary data.</text>
</comment>
<evidence type="ECO:0000313" key="5">
    <source>
        <dbReference type="EMBL" id="HIU92860.1"/>
    </source>
</evidence>
<dbReference type="PANTHER" id="PTHR33204">
    <property type="entry name" value="TRANSCRIPTIONAL REGULATOR, MARR FAMILY"/>
    <property type="match status" value="1"/>
</dbReference>
<evidence type="ECO:0000313" key="6">
    <source>
        <dbReference type="Proteomes" id="UP000886748"/>
    </source>
</evidence>
<dbReference type="InterPro" id="IPR036388">
    <property type="entry name" value="WH-like_DNA-bd_sf"/>
</dbReference>
<dbReference type="InterPro" id="IPR002577">
    <property type="entry name" value="HTH_HxlR"/>
</dbReference>
<dbReference type="PROSITE" id="PS51118">
    <property type="entry name" value="HTH_HXLR"/>
    <property type="match status" value="1"/>
</dbReference>
<sequence>MKEQKKEYKCPLEATMDLIGGKYKGIILGFLINKTLRYSELQKLIPQATPKMLIQQLKELEKDKIIIRKLYPVVPPKTEYSLSKRGETLVPIILQLNEWGINYLKEENIPCKYLENNK</sequence>
<evidence type="ECO:0000259" key="4">
    <source>
        <dbReference type="PROSITE" id="PS51118"/>
    </source>
</evidence>
<keyword evidence="1" id="KW-0805">Transcription regulation</keyword>